<keyword evidence="3" id="KW-1185">Reference proteome</keyword>
<comment type="caution">
    <text evidence="2">The sequence shown here is derived from an EMBL/GenBank/DDBJ whole genome shotgun (WGS) entry which is preliminary data.</text>
</comment>
<organism evidence="2 3">
    <name type="scientific">Portunus trituberculatus</name>
    <name type="common">Swimming crab</name>
    <name type="synonym">Neptunus trituberculatus</name>
    <dbReference type="NCBI Taxonomy" id="210409"/>
    <lineage>
        <taxon>Eukaryota</taxon>
        <taxon>Metazoa</taxon>
        <taxon>Ecdysozoa</taxon>
        <taxon>Arthropoda</taxon>
        <taxon>Crustacea</taxon>
        <taxon>Multicrustacea</taxon>
        <taxon>Malacostraca</taxon>
        <taxon>Eumalacostraca</taxon>
        <taxon>Eucarida</taxon>
        <taxon>Decapoda</taxon>
        <taxon>Pleocyemata</taxon>
        <taxon>Brachyura</taxon>
        <taxon>Eubrachyura</taxon>
        <taxon>Portunoidea</taxon>
        <taxon>Portunidae</taxon>
        <taxon>Portuninae</taxon>
        <taxon>Portunus</taxon>
    </lineage>
</organism>
<name>A0A5B7E641_PORTR</name>
<sequence length="189" mass="20396">MVNVAAVTCGAFSVDLQGAARADWARRTCELVVVSSKETLFDDNPFYRCYVYYNKTISASVTTITSRATKTPRFTTTTTRSPNLNTTLRHNTTAARPTTATTTTSNNTTVTTTTTSNNTTAARPTTVTTSTTSNNTSAGRPTTVTTTTTSNNTAATRRTIVTTTSLTTVRTVAPRYNTNISANMNHNYF</sequence>
<accession>A0A5B7E641</accession>
<evidence type="ECO:0000256" key="1">
    <source>
        <dbReference type="SAM" id="MobiDB-lite"/>
    </source>
</evidence>
<gene>
    <name evidence="2" type="ORF">E2C01_022715</name>
</gene>
<reference evidence="2 3" key="1">
    <citation type="submission" date="2019-05" db="EMBL/GenBank/DDBJ databases">
        <title>Another draft genome of Portunus trituberculatus and its Hox gene families provides insights of decapod evolution.</title>
        <authorList>
            <person name="Jeong J.-H."/>
            <person name="Song I."/>
            <person name="Kim S."/>
            <person name="Choi T."/>
            <person name="Kim D."/>
            <person name="Ryu S."/>
            <person name="Kim W."/>
        </authorList>
    </citation>
    <scope>NUCLEOTIDE SEQUENCE [LARGE SCALE GENOMIC DNA]</scope>
    <source>
        <tissue evidence="2">Muscle</tissue>
    </source>
</reference>
<proteinExistence type="predicted"/>
<dbReference type="Proteomes" id="UP000324222">
    <property type="component" value="Unassembled WGS sequence"/>
</dbReference>
<dbReference type="AlphaFoldDB" id="A0A5B7E641"/>
<protein>
    <submittedName>
        <fullName evidence="2">Uncharacterized protein</fullName>
    </submittedName>
</protein>
<dbReference type="EMBL" id="VSRR010002080">
    <property type="protein sequence ID" value="MPC29481.1"/>
    <property type="molecule type" value="Genomic_DNA"/>
</dbReference>
<feature type="region of interest" description="Disordered" evidence="1">
    <location>
        <begin position="72"/>
        <end position="151"/>
    </location>
</feature>
<evidence type="ECO:0000313" key="3">
    <source>
        <dbReference type="Proteomes" id="UP000324222"/>
    </source>
</evidence>
<evidence type="ECO:0000313" key="2">
    <source>
        <dbReference type="EMBL" id="MPC29481.1"/>
    </source>
</evidence>